<evidence type="ECO:0000313" key="2">
    <source>
        <dbReference type="EMBL" id="CUE65964.1"/>
    </source>
</evidence>
<dbReference type="AlphaFoldDB" id="A0A0S4IKG5"/>
<evidence type="ECO:0000313" key="3">
    <source>
        <dbReference type="Proteomes" id="UP000051952"/>
    </source>
</evidence>
<gene>
    <name evidence="2" type="ORF">BSAL_51065</name>
</gene>
<proteinExistence type="predicted"/>
<reference evidence="3" key="1">
    <citation type="submission" date="2015-09" db="EMBL/GenBank/DDBJ databases">
        <authorList>
            <consortium name="Pathogen Informatics"/>
        </authorList>
    </citation>
    <scope>NUCLEOTIDE SEQUENCE [LARGE SCALE GENOMIC DNA]</scope>
    <source>
        <strain evidence="3">Lake Konstanz</strain>
    </source>
</reference>
<dbReference type="EMBL" id="CYKH01000056">
    <property type="protein sequence ID" value="CUE65964.1"/>
    <property type="molecule type" value="Genomic_DNA"/>
</dbReference>
<name>A0A0S4IKG5_BODSA</name>
<feature type="region of interest" description="Disordered" evidence="1">
    <location>
        <begin position="23"/>
        <end position="100"/>
    </location>
</feature>
<feature type="non-terminal residue" evidence="2">
    <location>
        <position position="598"/>
    </location>
</feature>
<sequence length="598" mass="65189">MLSPSTQSELDVTMATAPVSLEWTQHPAPLSTTFKGDHHHHSSPTTSSLSSHPPQETDEEVRGDDDDGVGYQFVPVLTPTSDTSFHSRHRQSPPIVEPNAFRDLTTSPITKAEHGEDDEVVDHDESSINRSHDMDISSAVPTNHAAAAATTPISMMLGQHLLNCLHNTTSAGQNISALVLSSCGLHDEDIALSLCAPNVLPHLFTLDLSDNLLQTFPTFILRRMTGTSGSTAHPSSGIATTKPTSPWVWNVSRNHRMRLFPPMVLECEVMGSIVLTGCLQLMPNVVVAGLKGLVCGEVYLPDHTDETAVFENMLGLLAVNGRHVHKRSPQGGATKGPSGVLGPQHARKCEGHLQNLRRRYLPASPTTTPFVALLLDAVRLQVEFRHVDHPRLLQRHLRLVEQSQESYVMQQLSTVHRLWASATDKFDAPPPPVYSIDDDGDDIPNDINLQFGVAPLPPPTTLNIVAQRPLSFPVWKRLLFFADGSDGQHLPFFDAAVCAMVGCSVFPDVFPRCLVLQFVDRILEECLTQQAAEVKRGGTTDTTAMGLHNDLLNLCGMVGWWPVLIFDAFYLYVFGAAAAAHATDSSATAALSPRVMQS</sequence>
<evidence type="ECO:0000256" key="1">
    <source>
        <dbReference type="SAM" id="MobiDB-lite"/>
    </source>
</evidence>
<feature type="compositionally biased region" description="Low complexity" evidence="1">
    <location>
        <begin position="43"/>
        <end position="54"/>
    </location>
</feature>
<dbReference type="VEuPathDB" id="TriTrypDB:BSAL_51065"/>
<keyword evidence="2" id="KW-0812">Transmembrane</keyword>
<keyword evidence="2" id="KW-0472">Membrane</keyword>
<dbReference type="Proteomes" id="UP000051952">
    <property type="component" value="Unassembled WGS sequence"/>
</dbReference>
<keyword evidence="3" id="KW-1185">Reference proteome</keyword>
<accession>A0A0S4IKG5</accession>
<protein>
    <submittedName>
        <fullName evidence="2">Transmembrane protein, putative</fullName>
    </submittedName>
</protein>
<feature type="region of interest" description="Disordered" evidence="1">
    <location>
        <begin position="325"/>
        <end position="345"/>
    </location>
</feature>
<feature type="compositionally biased region" description="Acidic residues" evidence="1">
    <location>
        <begin position="56"/>
        <end position="68"/>
    </location>
</feature>
<organism evidence="2 3">
    <name type="scientific">Bodo saltans</name>
    <name type="common">Flagellated protozoan</name>
    <dbReference type="NCBI Taxonomy" id="75058"/>
    <lineage>
        <taxon>Eukaryota</taxon>
        <taxon>Discoba</taxon>
        <taxon>Euglenozoa</taxon>
        <taxon>Kinetoplastea</taxon>
        <taxon>Metakinetoplastina</taxon>
        <taxon>Eubodonida</taxon>
        <taxon>Bodonidae</taxon>
        <taxon>Bodo</taxon>
    </lineage>
</organism>